<keyword evidence="1" id="KW-0732">Signal</keyword>
<evidence type="ECO:0000313" key="3">
    <source>
        <dbReference type="EMBL" id="PWG79903.1"/>
    </source>
</evidence>
<protein>
    <submittedName>
        <fullName evidence="3">YceI family protein</fullName>
    </submittedName>
</protein>
<dbReference type="AlphaFoldDB" id="A0A2U2PEV0"/>
<organism evidence="3 4">
    <name type="scientific">Pararcticibacter amylolyticus</name>
    <dbReference type="NCBI Taxonomy" id="2173175"/>
    <lineage>
        <taxon>Bacteria</taxon>
        <taxon>Pseudomonadati</taxon>
        <taxon>Bacteroidota</taxon>
        <taxon>Sphingobacteriia</taxon>
        <taxon>Sphingobacteriales</taxon>
        <taxon>Sphingobacteriaceae</taxon>
        <taxon>Pararcticibacter</taxon>
    </lineage>
</organism>
<dbReference type="RefSeq" id="WP_109416420.1">
    <property type="nucleotide sequence ID" value="NZ_QEAS01000011.1"/>
</dbReference>
<feature type="domain" description="Lipid/polyisoprenoid-binding YceI-like" evidence="2">
    <location>
        <begin position="44"/>
        <end position="174"/>
    </location>
</feature>
<dbReference type="InterPro" id="IPR036761">
    <property type="entry name" value="TTHA0802/YceI-like_sf"/>
</dbReference>
<dbReference type="InterPro" id="IPR007372">
    <property type="entry name" value="Lipid/polyisoprenoid-bd_YceI"/>
</dbReference>
<evidence type="ECO:0000259" key="2">
    <source>
        <dbReference type="Pfam" id="PF04264"/>
    </source>
</evidence>
<reference evidence="3 4" key="1">
    <citation type="submission" date="2018-04" db="EMBL/GenBank/DDBJ databases">
        <title>Pedobacter chongqingensis sp. nov., isolated from a rottenly hemp rope.</title>
        <authorList>
            <person name="Cai Y."/>
        </authorList>
    </citation>
    <scope>NUCLEOTIDE SEQUENCE [LARGE SCALE GENOMIC DNA]</scope>
    <source>
        <strain evidence="3 4">FJ4-8</strain>
    </source>
</reference>
<comment type="caution">
    <text evidence="3">The sequence shown here is derived from an EMBL/GenBank/DDBJ whole genome shotgun (WGS) entry which is preliminary data.</text>
</comment>
<dbReference type="EMBL" id="QEAS01000011">
    <property type="protein sequence ID" value="PWG79903.1"/>
    <property type="molecule type" value="Genomic_DNA"/>
</dbReference>
<dbReference type="Pfam" id="PF04264">
    <property type="entry name" value="YceI"/>
    <property type="match status" value="1"/>
</dbReference>
<gene>
    <name evidence="3" type="ORF">DDR33_13955</name>
</gene>
<name>A0A2U2PEV0_9SPHI</name>
<feature type="chain" id="PRO_5015501097" evidence="1">
    <location>
        <begin position="20"/>
        <end position="181"/>
    </location>
</feature>
<proteinExistence type="predicted"/>
<sequence length="181" mass="20153">MKYIAIVLLAWLGASQAGGDSYVCKNAKVSIFSKAPLEDISALSGKAVSVYNPATGELVFSVPVRSFVFEKSLMQEHFNENYMESDKYPNASFKGRILEKVDVSKDGTYTVKAAGVLDVHGIKQNRTIEGKVQVNKGRLKLSSEFIVKCKDHQIDIPRLVFQKIAENIQVKIAADYSRYQK</sequence>
<dbReference type="SUPFAM" id="SSF101874">
    <property type="entry name" value="YceI-like"/>
    <property type="match status" value="1"/>
</dbReference>
<evidence type="ECO:0000313" key="4">
    <source>
        <dbReference type="Proteomes" id="UP000245647"/>
    </source>
</evidence>
<feature type="signal peptide" evidence="1">
    <location>
        <begin position="1"/>
        <end position="19"/>
    </location>
</feature>
<keyword evidence="4" id="KW-1185">Reference proteome</keyword>
<dbReference type="OrthoDB" id="116832at2"/>
<evidence type="ECO:0000256" key="1">
    <source>
        <dbReference type="SAM" id="SignalP"/>
    </source>
</evidence>
<dbReference type="Proteomes" id="UP000245647">
    <property type="component" value="Unassembled WGS sequence"/>
</dbReference>
<dbReference type="Gene3D" id="2.40.128.110">
    <property type="entry name" value="Lipid/polyisoprenoid-binding, YceI-like"/>
    <property type="match status" value="1"/>
</dbReference>
<accession>A0A2U2PEV0</accession>